<comment type="caution">
    <text evidence="4">The sequence shown here is derived from an EMBL/GenBank/DDBJ whole genome shotgun (WGS) entry which is preliminary data.</text>
</comment>
<dbReference type="Gene3D" id="1.10.630.10">
    <property type="entry name" value="Cytochrome P450"/>
    <property type="match status" value="1"/>
</dbReference>
<dbReference type="RefSeq" id="WP_238184076.1">
    <property type="nucleotide sequence ID" value="NZ_BPRB01000221.1"/>
</dbReference>
<dbReference type="InterPro" id="IPR001128">
    <property type="entry name" value="Cyt_P450"/>
</dbReference>
<keyword evidence="3" id="KW-0503">Monooxygenase</keyword>
<evidence type="ECO:0000313" key="4">
    <source>
        <dbReference type="EMBL" id="GJE61512.1"/>
    </source>
</evidence>
<dbReference type="EMBL" id="BPRB01000221">
    <property type="protein sequence ID" value="GJE61512.1"/>
    <property type="molecule type" value="Genomic_DNA"/>
</dbReference>
<name>A0ABQ4U3V9_9HYPH</name>
<gene>
    <name evidence="4" type="ORF">MPOCJGCO_3634</name>
</gene>
<organism evidence="4 5">
    <name type="scientific">Methylobacterium trifolii</name>
    <dbReference type="NCBI Taxonomy" id="1003092"/>
    <lineage>
        <taxon>Bacteria</taxon>
        <taxon>Pseudomonadati</taxon>
        <taxon>Pseudomonadota</taxon>
        <taxon>Alphaproteobacteria</taxon>
        <taxon>Hyphomicrobiales</taxon>
        <taxon>Methylobacteriaceae</taxon>
        <taxon>Methylobacterium</taxon>
    </lineage>
</organism>
<proteinExistence type="inferred from homology"/>
<evidence type="ECO:0000313" key="5">
    <source>
        <dbReference type="Proteomes" id="UP001055057"/>
    </source>
</evidence>
<dbReference type="InterPro" id="IPR002401">
    <property type="entry name" value="Cyt_P450_E_grp-I"/>
</dbReference>
<dbReference type="InterPro" id="IPR017972">
    <property type="entry name" value="Cyt_P450_CS"/>
</dbReference>
<evidence type="ECO:0000256" key="2">
    <source>
        <dbReference type="ARBA" id="ARBA00010617"/>
    </source>
</evidence>
<keyword evidence="3" id="KW-0479">Metal-binding</keyword>
<dbReference type="PANTHER" id="PTHR24305:SF166">
    <property type="entry name" value="CYTOCHROME P450 12A4, MITOCHONDRIAL-RELATED"/>
    <property type="match status" value="1"/>
</dbReference>
<dbReference type="Pfam" id="PF00067">
    <property type="entry name" value="p450"/>
    <property type="match status" value="1"/>
</dbReference>
<dbReference type="PANTHER" id="PTHR24305">
    <property type="entry name" value="CYTOCHROME P450"/>
    <property type="match status" value="1"/>
</dbReference>
<dbReference type="Proteomes" id="UP001055057">
    <property type="component" value="Unassembled WGS sequence"/>
</dbReference>
<accession>A0ABQ4U3V9</accession>
<dbReference type="PRINTS" id="PR00463">
    <property type="entry name" value="EP450I"/>
</dbReference>
<keyword evidence="3" id="KW-0560">Oxidoreductase</keyword>
<dbReference type="PRINTS" id="PR00385">
    <property type="entry name" value="P450"/>
</dbReference>
<comment type="cofactor">
    <cofactor evidence="1">
        <name>heme</name>
        <dbReference type="ChEBI" id="CHEBI:30413"/>
    </cofactor>
</comment>
<reference evidence="4" key="2">
    <citation type="submission" date="2021-08" db="EMBL/GenBank/DDBJ databases">
        <authorList>
            <person name="Tani A."/>
            <person name="Ola A."/>
            <person name="Ogura Y."/>
            <person name="Katsura K."/>
            <person name="Hayashi T."/>
        </authorList>
    </citation>
    <scope>NUCLEOTIDE SEQUENCE</scope>
    <source>
        <strain evidence="4">DSM 23632</strain>
    </source>
</reference>
<dbReference type="InterPro" id="IPR036396">
    <property type="entry name" value="Cyt_P450_sf"/>
</dbReference>
<dbReference type="SUPFAM" id="SSF48264">
    <property type="entry name" value="Cytochrome P450"/>
    <property type="match status" value="1"/>
</dbReference>
<keyword evidence="3" id="KW-0349">Heme</keyword>
<evidence type="ECO:0000256" key="1">
    <source>
        <dbReference type="ARBA" id="ARBA00001971"/>
    </source>
</evidence>
<dbReference type="InterPro" id="IPR050121">
    <property type="entry name" value="Cytochrome_P450_monoxygenase"/>
</dbReference>
<comment type="similarity">
    <text evidence="2 3">Belongs to the cytochrome P450 family.</text>
</comment>
<sequence length="465" mass="51124">MQTVMDARTIRLDGPRLVPPRREPPLREPPLFTYIASLRTNGLLGWPQRAYEEPVTQRRLIGRTSFTLNDPDAIRRVLVDNQGNYARTSGSVRILRPILGDGLLISEGAAWRHQRRTLAPAFTPKAMDGLVPHIASAVDETVRELERDAARGPVALFAVLHRFALEAAGRSMFSVAMESHGEELRRFIAEYSVRLGRPHLLDILMPLSWTAPLDPFRARFRRRWIPFLDRIIAARAAEPAPRASRDLLDLLLAARNPETGAAFTQGELRDQVATMILAGHETTAVALFWALYMLALAPGLQEQVAAEARGADLSEPAGCASDGRLPLTRAVIDETLRLYPPAFVIVRRALADDTVAGLPVRAGDIVIVSPWVLHRHRGLWQDPDAFDPGRFLPGAPPPPRYAYLPFGVGPRVCIGAQFALTEAVLALARFAGRFRIGPPGGPPILPSAVVTTQPEHAPAFDLALR</sequence>
<keyword evidence="5" id="KW-1185">Reference proteome</keyword>
<keyword evidence="3" id="KW-0408">Iron</keyword>
<dbReference type="PROSITE" id="PS00086">
    <property type="entry name" value="CYTOCHROME_P450"/>
    <property type="match status" value="1"/>
</dbReference>
<reference evidence="4" key="1">
    <citation type="journal article" date="2021" name="Front. Microbiol.">
        <title>Comprehensive Comparative Genomics and Phenotyping of Methylobacterium Species.</title>
        <authorList>
            <person name="Alessa O."/>
            <person name="Ogura Y."/>
            <person name="Fujitani Y."/>
            <person name="Takami H."/>
            <person name="Hayashi T."/>
            <person name="Sahin N."/>
            <person name="Tani A."/>
        </authorList>
    </citation>
    <scope>NUCLEOTIDE SEQUENCE</scope>
    <source>
        <strain evidence="4">DSM 23632</strain>
    </source>
</reference>
<evidence type="ECO:0000256" key="3">
    <source>
        <dbReference type="RuleBase" id="RU000461"/>
    </source>
</evidence>
<protein>
    <submittedName>
        <fullName evidence="4">Cytochrome P450 132</fullName>
    </submittedName>
</protein>